<feature type="region of interest" description="Disordered" evidence="1">
    <location>
        <begin position="135"/>
        <end position="307"/>
    </location>
</feature>
<evidence type="ECO:0000256" key="1">
    <source>
        <dbReference type="SAM" id="MobiDB-lite"/>
    </source>
</evidence>
<protein>
    <submittedName>
        <fullName evidence="2">Brain-specific angiogenesis inhibitor 3</fullName>
    </submittedName>
</protein>
<dbReference type="InterPro" id="IPR000884">
    <property type="entry name" value="TSP1_rpt"/>
</dbReference>
<evidence type="ECO:0000313" key="3">
    <source>
        <dbReference type="Proteomes" id="UP000242188"/>
    </source>
</evidence>
<comment type="caution">
    <text evidence="2">The sequence shown here is derived from an EMBL/GenBank/DDBJ whole genome shotgun (WGS) entry which is preliminary data.</text>
</comment>
<keyword evidence="3" id="KW-1185">Reference proteome</keyword>
<dbReference type="Pfam" id="PF00090">
    <property type="entry name" value="TSP_1"/>
    <property type="match status" value="1"/>
</dbReference>
<dbReference type="Gene3D" id="2.20.100.10">
    <property type="entry name" value="Thrombospondin type-1 (TSP1) repeat"/>
    <property type="match status" value="1"/>
</dbReference>
<dbReference type="InterPro" id="IPR036383">
    <property type="entry name" value="TSP1_rpt_sf"/>
</dbReference>
<dbReference type="SMART" id="SM00209">
    <property type="entry name" value="TSP1"/>
    <property type="match status" value="1"/>
</dbReference>
<feature type="region of interest" description="Disordered" evidence="1">
    <location>
        <begin position="80"/>
        <end position="110"/>
    </location>
</feature>
<feature type="compositionally biased region" description="Acidic residues" evidence="1">
    <location>
        <begin position="276"/>
        <end position="285"/>
    </location>
</feature>
<organism evidence="2 3">
    <name type="scientific">Mizuhopecten yessoensis</name>
    <name type="common">Japanese scallop</name>
    <name type="synonym">Patinopecten yessoensis</name>
    <dbReference type="NCBI Taxonomy" id="6573"/>
    <lineage>
        <taxon>Eukaryota</taxon>
        <taxon>Metazoa</taxon>
        <taxon>Spiralia</taxon>
        <taxon>Lophotrochozoa</taxon>
        <taxon>Mollusca</taxon>
        <taxon>Bivalvia</taxon>
        <taxon>Autobranchia</taxon>
        <taxon>Pteriomorphia</taxon>
        <taxon>Pectinida</taxon>
        <taxon>Pectinoidea</taxon>
        <taxon>Pectinidae</taxon>
        <taxon>Mizuhopecten</taxon>
    </lineage>
</organism>
<reference evidence="2 3" key="1">
    <citation type="journal article" date="2017" name="Nat. Ecol. Evol.">
        <title>Scallop genome provides insights into evolution of bilaterian karyotype and development.</title>
        <authorList>
            <person name="Wang S."/>
            <person name="Zhang J."/>
            <person name="Jiao W."/>
            <person name="Li J."/>
            <person name="Xun X."/>
            <person name="Sun Y."/>
            <person name="Guo X."/>
            <person name="Huan P."/>
            <person name="Dong B."/>
            <person name="Zhang L."/>
            <person name="Hu X."/>
            <person name="Sun X."/>
            <person name="Wang J."/>
            <person name="Zhao C."/>
            <person name="Wang Y."/>
            <person name="Wang D."/>
            <person name="Huang X."/>
            <person name="Wang R."/>
            <person name="Lv J."/>
            <person name="Li Y."/>
            <person name="Zhang Z."/>
            <person name="Liu B."/>
            <person name="Lu W."/>
            <person name="Hui Y."/>
            <person name="Liang J."/>
            <person name="Zhou Z."/>
            <person name="Hou R."/>
            <person name="Li X."/>
            <person name="Liu Y."/>
            <person name="Li H."/>
            <person name="Ning X."/>
            <person name="Lin Y."/>
            <person name="Zhao L."/>
            <person name="Xing Q."/>
            <person name="Dou J."/>
            <person name="Li Y."/>
            <person name="Mao J."/>
            <person name="Guo H."/>
            <person name="Dou H."/>
            <person name="Li T."/>
            <person name="Mu C."/>
            <person name="Jiang W."/>
            <person name="Fu Q."/>
            <person name="Fu X."/>
            <person name="Miao Y."/>
            <person name="Liu J."/>
            <person name="Yu Q."/>
            <person name="Li R."/>
            <person name="Liao H."/>
            <person name="Li X."/>
            <person name="Kong Y."/>
            <person name="Jiang Z."/>
            <person name="Chourrout D."/>
            <person name="Li R."/>
            <person name="Bao Z."/>
        </authorList>
    </citation>
    <scope>NUCLEOTIDE SEQUENCE [LARGE SCALE GENOMIC DNA]</scope>
    <source>
        <strain evidence="2 3">PY_sf001</strain>
    </source>
</reference>
<feature type="compositionally biased region" description="Basic and acidic residues" evidence="1">
    <location>
        <begin position="168"/>
        <end position="177"/>
    </location>
</feature>
<name>A0A210Q0T4_MIZYE</name>
<dbReference type="EMBL" id="NEDP02005302">
    <property type="protein sequence ID" value="OWF42279.1"/>
    <property type="molecule type" value="Genomic_DNA"/>
</dbReference>
<feature type="compositionally biased region" description="Acidic residues" evidence="1">
    <location>
        <begin position="183"/>
        <end position="203"/>
    </location>
</feature>
<dbReference type="PROSITE" id="PS50092">
    <property type="entry name" value="TSP1"/>
    <property type="match status" value="1"/>
</dbReference>
<gene>
    <name evidence="2" type="ORF">KP79_PYT16457</name>
</gene>
<dbReference type="AlphaFoldDB" id="A0A210Q0T4"/>
<dbReference type="Proteomes" id="UP000242188">
    <property type="component" value="Unassembled WGS sequence"/>
</dbReference>
<feature type="compositionally biased region" description="Polar residues" evidence="1">
    <location>
        <begin position="286"/>
        <end position="296"/>
    </location>
</feature>
<feature type="compositionally biased region" description="Acidic residues" evidence="1">
    <location>
        <begin position="136"/>
        <end position="155"/>
    </location>
</feature>
<proteinExistence type="predicted"/>
<sequence>MTPINTKAGALHLRSRNGWYTLPTNFSKLLNDPRRSTPGTNGVYDLQTVDNIHDEKSFFSDSLFDDDDDEDGHIMILRQRKRRDSDISSDDSDEASMFDDIGGDKPSYSEILGSYLHGEDDMPFRAKRDMLSDSAFTDELEKDSNDDNDNEDDTDLSISSEDWSLPLLKDRLKRETDTSSLDTFEEENDEIFDDVVDDDDTDDESVKSDVDKKTVKKRQQAGLPNKRILQEPANQDKTKDIPNNFGLVDRDKSLMNKKYTTSHRTGQMIKQHVPELQDEDADDDTSSSNAKNSGPETESDAELSDIPLDAQSGVVLDRVPRDSQDITVYEEGGEPNSGYLEWEAWDSCSVTCGVGRSTRRRVCINPVHCKGGDVEIETCVMNEQYEC</sequence>
<accession>A0A210Q0T4</accession>
<dbReference type="SUPFAM" id="SSF82895">
    <property type="entry name" value="TSP-1 type 1 repeat"/>
    <property type="match status" value="1"/>
</dbReference>
<feature type="compositionally biased region" description="Acidic residues" evidence="1">
    <location>
        <begin position="87"/>
        <end position="97"/>
    </location>
</feature>
<dbReference type="OrthoDB" id="5989160at2759"/>
<feature type="compositionally biased region" description="Basic and acidic residues" evidence="1">
    <location>
        <begin position="204"/>
        <end position="213"/>
    </location>
</feature>
<evidence type="ECO:0000313" key="2">
    <source>
        <dbReference type="EMBL" id="OWF42279.1"/>
    </source>
</evidence>